<keyword evidence="4 7" id="KW-0812">Transmembrane</keyword>
<dbReference type="CDD" id="cd17391">
    <property type="entry name" value="MFS_MdtG_MDR_like"/>
    <property type="match status" value="1"/>
</dbReference>
<keyword evidence="2" id="KW-0813">Transport</keyword>
<comment type="subcellular location">
    <subcellularLocation>
        <location evidence="1">Cell membrane</location>
        <topology evidence="1">Multi-pass membrane protein</topology>
    </subcellularLocation>
</comment>
<keyword evidence="5 7" id="KW-1133">Transmembrane helix</keyword>
<protein>
    <recommendedName>
        <fullName evidence="8">Major facilitator superfamily (MFS) profile domain-containing protein</fullName>
    </recommendedName>
</protein>
<reference evidence="9 10" key="1">
    <citation type="journal article" date="2015" name="Genome Announc.">
        <title>Expanding the biotechnology potential of lactobacilli through comparative genomics of 213 strains and associated genera.</title>
        <authorList>
            <person name="Sun Z."/>
            <person name="Harris H.M."/>
            <person name="McCann A."/>
            <person name="Guo C."/>
            <person name="Argimon S."/>
            <person name="Zhang W."/>
            <person name="Yang X."/>
            <person name="Jeffery I.B."/>
            <person name="Cooney J.C."/>
            <person name="Kagawa T.F."/>
            <person name="Liu W."/>
            <person name="Song Y."/>
            <person name="Salvetti E."/>
            <person name="Wrobel A."/>
            <person name="Rasinkangas P."/>
            <person name="Parkhill J."/>
            <person name="Rea M.C."/>
            <person name="O'Sullivan O."/>
            <person name="Ritari J."/>
            <person name="Douillard F.P."/>
            <person name="Paul Ross R."/>
            <person name="Yang R."/>
            <person name="Briner A.E."/>
            <person name="Felis G.E."/>
            <person name="de Vos W.M."/>
            <person name="Barrangou R."/>
            <person name="Klaenhammer T.R."/>
            <person name="Caufield P.W."/>
            <person name="Cui Y."/>
            <person name="Zhang H."/>
            <person name="O'Toole P.W."/>
        </authorList>
    </citation>
    <scope>NUCLEOTIDE SEQUENCE [LARGE SCALE GENOMIC DNA]</scope>
    <source>
        <strain evidence="9 10">DSM 22301</strain>
    </source>
</reference>
<dbReference type="PANTHER" id="PTHR43414:SF6">
    <property type="entry name" value="MULTIDRUG RESISTANCE PROTEIN MDTG"/>
    <property type="match status" value="1"/>
</dbReference>
<feature type="transmembrane region" description="Helical" evidence="7">
    <location>
        <begin position="226"/>
        <end position="252"/>
    </location>
</feature>
<dbReference type="InterPro" id="IPR020846">
    <property type="entry name" value="MFS_dom"/>
</dbReference>
<dbReference type="GO" id="GO:0005886">
    <property type="term" value="C:plasma membrane"/>
    <property type="evidence" value="ECO:0007669"/>
    <property type="project" value="UniProtKB-SubCell"/>
</dbReference>
<feature type="transmembrane region" description="Helical" evidence="7">
    <location>
        <begin position="21"/>
        <end position="46"/>
    </location>
</feature>
<feature type="transmembrane region" description="Helical" evidence="7">
    <location>
        <begin position="259"/>
        <end position="279"/>
    </location>
</feature>
<dbReference type="STRING" id="319653.SAMN04487973_10523"/>
<evidence type="ECO:0000256" key="5">
    <source>
        <dbReference type="ARBA" id="ARBA00022989"/>
    </source>
</evidence>
<dbReference type="InterPro" id="IPR036259">
    <property type="entry name" value="MFS_trans_sf"/>
</dbReference>
<evidence type="ECO:0000256" key="7">
    <source>
        <dbReference type="SAM" id="Phobius"/>
    </source>
</evidence>
<organism evidence="9 10">
    <name type="scientific">Pediococcus ethanolidurans</name>
    <dbReference type="NCBI Taxonomy" id="319653"/>
    <lineage>
        <taxon>Bacteria</taxon>
        <taxon>Bacillati</taxon>
        <taxon>Bacillota</taxon>
        <taxon>Bacilli</taxon>
        <taxon>Lactobacillales</taxon>
        <taxon>Lactobacillaceae</taxon>
        <taxon>Pediococcus</taxon>
    </lineage>
</organism>
<dbReference type="Gene3D" id="1.20.1250.20">
    <property type="entry name" value="MFS general substrate transporter like domains"/>
    <property type="match status" value="2"/>
</dbReference>
<feature type="transmembrane region" description="Helical" evidence="7">
    <location>
        <begin position="148"/>
        <end position="172"/>
    </location>
</feature>
<evidence type="ECO:0000256" key="2">
    <source>
        <dbReference type="ARBA" id="ARBA00022448"/>
    </source>
</evidence>
<dbReference type="EMBL" id="JQBY01000025">
    <property type="protein sequence ID" value="KRN81549.1"/>
    <property type="molecule type" value="Genomic_DNA"/>
</dbReference>
<dbReference type="PATRIC" id="fig|319653.3.peg.1146"/>
<evidence type="ECO:0000256" key="4">
    <source>
        <dbReference type="ARBA" id="ARBA00022692"/>
    </source>
</evidence>
<evidence type="ECO:0000313" key="9">
    <source>
        <dbReference type="EMBL" id="KRN81549.1"/>
    </source>
</evidence>
<dbReference type="SUPFAM" id="SSF103473">
    <property type="entry name" value="MFS general substrate transporter"/>
    <property type="match status" value="1"/>
</dbReference>
<comment type="caution">
    <text evidence="9">The sequence shown here is derived from an EMBL/GenBank/DDBJ whole genome shotgun (WGS) entry which is preliminary data.</text>
</comment>
<dbReference type="PROSITE" id="PS50850">
    <property type="entry name" value="MFS"/>
    <property type="match status" value="1"/>
</dbReference>
<dbReference type="InterPro" id="IPR001958">
    <property type="entry name" value="Tet-R_TetA/multi-R_MdtG-like"/>
</dbReference>
<accession>A0A0R2K5U9</accession>
<sequence>MALSSKIKRLIFKKRAPWEQNLVVLWFGTFMAGMAFSEVMPFLSLYVDTLGQFSKQQLTFYSGITYSATYLVTALVSPIWGKLADSKGRKLMILRASLGMAFVIGAMGLVQSIWQLIALRMIQGVFSGYISNANALLATETPKEKSGLALGTLSTGYVSGNLIGPLLGGILAEFFSYRITFFITGAVLLLVFFLSYFFVHEHFHPVERAKPLSTKEVIGKLDNPKIVFGMFVTTMIIQASNNSITPILSLYVRQLMRGIGPVTLVAGIVAAVPGIATLFSAPRLGELGDHIGTEKILSIGFIFAICMYVPMAFVNSVWLLTFFRFMVGISDGAMLPAVQAILSKRSPAEVTGRVFSWNQSFQALGNMSGPLIGSAVSGTFDYGSVFISTSVLVALNFILVQVNTHLDKNRE</sequence>
<dbReference type="OrthoDB" id="65739at2"/>
<name>A0A0R2K5U9_9LACO</name>
<keyword evidence="3" id="KW-1003">Cell membrane</keyword>
<feature type="transmembrane region" description="Helical" evidence="7">
    <location>
        <begin position="92"/>
        <end position="114"/>
    </location>
</feature>
<dbReference type="PANTHER" id="PTHR43414">
    <property type="entry name" value="MULTIDRUG RESISTANCE PROTEIN MDTG"/>
    <property type="match status" value="1"/>
</dbReference>
<proteinExistence type="predicted"/>
<dbReference type="AlphaFoldDB" id="A0A0R2K5U9"/>
<evidence type="ECO:0000256" key="3">
    <source>
        <dbReference type="ARBA" id="ARBA00022475"/>
    </source>
</evidence>
<evidence type="ECO:0000256" key="1">
    <source>
        <dbReference type="ARBA" id="ARBA00004651"/>
    </source>
</evidence>
<feature type="transmembrane region" description="Helical" evidence="7">
    <location>
        <begin position="58"/>
        <end position="80"/>
    </location>
</feature>
<dbReference type="InterPro" id="IPR011701">
    <property type="entry name" value="MFS"/>
</dbReference>
<gene>
    <name evidence="9" type="ORF">IV87_GL001132</name>
</gene>
<feature type="transmembrane region" description="Helical" evidence="7">
    <location>
        <begin position="299"/>
        <end position="320"/>
    </location>
</feature>
<feature type="domain" description="Major facilitator superfamily (MFS) profile" evidence="8">
    <location>
        <begin position="21"/>
        <end position="408"/>
    </location>
</feature>
<evidence type="ECO:0000259" key="8">
    <source>
        <dbReference type="PROSITE" id="PS50850"/>
    </source>
</evidence>
<dbReference type="GO" id="GO:0022857">
    <property type="term" value="F:transmembrane transporter activity"/>
    <property type="evidence" value="ECO:0007669"/>
    <property type="project" value="InterPro"/>
</dbReference>
<evidence type="ECO:0000256" key="6">
    <source>
        <dbReference type="ARBA" id="ARBA00023136"/>
    </source>
</evidence>
<keyword evidence="6 7" id="KW-0472">Membrane</keyword>
<feature type="transmembrane region" description="Helical" evidence="7">
    <location>
        <begin position="179"/>
        <end position="199"/>
    </location>
</feature>
<dbReference type="Pfam" id="PF07690">
    <property type="entry name" value="MFS_1"/>
    <property type="match status" value="1"/>
</dbReference>
<evidence type="ECO:0000313" key="10">
    <source>
        <dbReference type="Proteomes" id="UP000051749"/>
    </source>
</evidence>
<dbReference type="PRINTS" id="PR01035">
    <property type="entry name" value="TCRTETA"/>
</dbReference>
<dbReference type="Proteomes" id="UP000051749">
    <property type="component" value="Unassembled WGS sequence"/>
</dbReference>